<gene>
    <name evidence="1" type="ORF">V6N11_001064</name>
</gene>
<accession>A0ABR2RZ07</accession>
<dbReference type="Gene3D" id="1.25.40.10">
    <property type="entry name" value="Tetratricopeptide repeat domain"/>
    <property type="match status" value="1"/>
</dbReference>
<dbReference type="PANTHER" id="PTHR47003:SF2">
    <property type="entry name" value="OS01G0970900 PROTEIN"/>
    <property type="match status" value="1"/>
</dbReference>
<dbReference type="InterPro" id="IPR011990">
    <property type="entry name" value="TPR-like_helical_dom_sf"/>
</dbReference>
<evidence type="ECO:0008006" key="3">
    <source>
        <dbReference type="Google" id="ProtNLM"/>
    </source>
</evidence>
<dbReference type="InterPro" id="IPR044578">
    <property type="entry name" value="BIR6-like"/>
</dbReference>
<protein>
    <recommendedName>
        <fullName evidence="3">Pentatricopeptide repeat-containing protein</fullName>
    </recommendedName>
</protein>
<evidence type="ECO:0000313" key="2">
    <source>
        <dbReference type="Proteomes" id="UP001396334"/>
    </source>
</evidence>
<comment type="caution">
    <text evidence="1">The sequence shown here is derived from an EMBL/GenBank/DDBJ whole genome shotgun (WGS) entry which is preliminary data.</text>
</comment>
<proteinExistence type="predicted"/>
<organism evidence="1 2">
    <name type="scientific">Hibiscus sabdariffa</name>
    <name type="common">roselle</name>
    <dbReference type="NCBI Taxonomy" id="183260"/>
    <lineage>
        <taxon>Eukaryota</taxon>
        <taxon>Viridiplantae</taxon>
        <taxon>Streptophyta</taxon>
        <taxon>Embryophyta</taxon>
        <taxon>Tracheophyta</taxon>
        <taxon>Spermatophyta</taxon>
        <taxon>Magnoliopsida</taxon>
        <taxon>eudicotyledons</taxon>
        <taxon>Gunneridae</taxon>
        <taxon>Pentapetalae</taxon>
        <taxon>rosids</taxon>
        <taxon>malvids</taxon>
        <taxon>Malvales</taxon>
        <taxon>Malvaceae</taxon>
        <taxon>Malvoideae</taxon>
        <taxon>Hibiscus</taxon>
    </lineage>
</organism>
<dbReference type="Proteomes" id="UP001396334">
    <property type="component" value="Unassembled WGS sequence"/>
</dbReference>
<evidence type="ECO:0000313" key="1">
    <source>
        <dbReference type="EMBL" id="KAK9018080.1"/>
    </source>
</evidence>
<reference evidence="1 2" key="1">
    <citation type="journal article" date="2024" name="G3 (Bethesda)">
        <title>Genome assembly of Hibiscus sabdariffa L. provides insights into metabolisms of medicinal natural products.</title>
        <authorList>
            <person name="Kim T."/>
        </authorList>
    </citation>
    <scope>NUCLEOTIDE SEQUENCE [LARGE SCALE GENOMIC DNA]</scope>
    <source>
        <strain evidence="1">TK-2024</strain>
        <tissue evidence="1">Old leaves</tissue>
    </source>
</reference>
<dbReference type="EMBL" id="JBBPBN010000019">
    <property type="protein sequence ID" value="KAK9018080.1"/>
    <property type="molecule type" value="Genomic_DNA"/>
</dbReference>
<sequence>MIKLLGSNSIKHVAKSTLLKIPNGNSYSYSRLFLSPSTTGSSSVHRPKDAVASLRDWFKPPSTALLDRIFTILSSQEQAAWDDASSRHAADLALSQLNIHLSDEFVLRVLSYGRRSSKHVLSCLKFFDWAGRQPGFHHTRATFHAILKTLSKAKLTPLMLELLRDL</sequence>
<dbReference type="PANTHER" id="PTHR47003">
    <property type="entry name" value="OS01G0970900 PROTEIN"/>
    <property type="match status" value="1"/>
</dbReference>
<keyword evidence="2" id="KW-1185">Reference proteome</keyword>
<name>A0ABR2RZ07_9ROSI</name>